<accession>A0A8C6SK32</accession>
<dbReference type="InterPro" id="IPR045058">
    <property type="entry name" value="GIMA/IAN/Toc"/>
</dbReference>
<name>A0A8C6SK32_9GOBI</name>
<dbReference type="Pfam" id="PF04548">
    <property type="entry name" value="AIG1"/>
    <property type="match status" value="1"/>
</dbReference>
<dbReference type="InterPro" id="IPR027417">
    <property type="entry name" value="P-loop_NTPase"/>
</dbReference>
<evidence type="ECO:0000256" key="2">
    <source>
        <dbReference type="ARBA" id="ARBA00022741"/>
    </source>
</evidence>
<evidence type="ECO:0000313" key="6">
    <source>
        <dbReference type="Proteomes" id="UP000694523"/>
    </source>
</evidence>
<evidence type="ECO:0000256" key="1">
    <source>
        <dbReference type="ARBA" id="ARBA00008535"/>
    </source>
</evidence>
<evidence type="ECO:0000259" key="4">
    <source>
        <dbReference type="PROSITE" id="PS51720"/>
    </source>
</evidence>
<keyword evidence="2" id="KW-0547">Nucleotide-binding</keyword>
<keyword evidence="3" id="KW-0342">GTP-binding</keyword>
<dbReference type="SUPFAM" id="SSF52540">
    <property type="entry name" value="P-loop containing nucleoside triphosphate hydrolases"/>
    <property type="match status" value="1"/>
</dbReference>
<reference evidence="5" key="1">
    <citation type="submission" date="2025-08" db="UniProtKB">
        <authorList>
            <consortium name="Ensembl"/>
        </authorList>
    </citation>
    <scope>IDENTIFICATION</scope>
</reference>
<dbReference type="PANTHER" id="PTHR10903">
    <property type="entry name" value="GTPASE, IMAP FAMILY MEMBER-RELATED"/>
    <property type="match status" value="1"/>
</dbReference>
<dbReference type="InterPro" id="IPR006703">
    <property type="entry name" value="G_AIG1"/>
</dbReference>
<evidence type="ECO:0000256" key="3">
    <source>
        <dbReference type="ARBA" id="ARBA00023134"/>
    </source>
</evidence>
<dbReference type="Gene3D" id="3.40.50.300">
    <property type="entry name" value="P-loop containing nucleotide triphosphate hydrolases"/>
    <property type="match status" value="1"/>
</dbReference>
<comment type="similarity">
    <text evidence="1">Belongs to the TRAFAC class TrmE-Era-EngA-EngB-Septin-like GTPase superfamily. AIG1/Toc34/Toc159-like paraseptin GTPase family. IAN subfamily.</text>
</comment>
<reference evidence="5" key="2">
    <citation type="submission" date="2025-09" db="UniProtKB">
        <authorList>
            <consortium name="Ensembl"/>
        </authorList>
    </citation>
    <scope>IDENTIFICATION</scope>
</reference>
<sequence length="119" mass="13207">MEDTDRRVILLGKTGTGKSSLANTIFDVKDLFKASHGSVSETNVCETKTKNIDGRNIQLIDTPGLFDTDPKSTELSPELLKCVTECAPGPHAFLLVLKVERWMHSGVQYIGLKYKHNDM</sequence>
<protein>
    <recommendedName>
        <fullName evidence="4">AIG1-type G domain-containing protein</fullName>
    </recommendedName>
</protein>
<organism evidence="5 6">
    <name type="scientific">Neogobius melanostomus</name>
    <name type="common">round goby</name>
    <dbReference type="NCBI Taxonomy" id="47308"/>
    <lineage>
        <taxon>Eukaryota</taxon>
        <taxon>Metazoa</taxon>
        <taxon>Chordata</taxon>
        <taxon>Craniata</taxon>
        <taxon>Vertebrata</taxon>
        <taxon>Euteleostomi</taxon>
        <taxon>Actinopterygii</taxon>
        <taxon>Neopterygii</taxon>
        <taxon>Teleostei</taxon>
        <taxon>Neoteleostei</taxon>
        <taxon>Acanthomorphata</taxon>
        <taxon>Gobiaria</taxon>
        <taxon>Gobiiformes</taxon>
        <taxon>Gobioidei</taxon>
        <taxon>Gobiidae</taxon>
        <taxon>Benthophilinae</taxon>
        <taxon>Neogobiini</taxon>
        <taxon>Neogobius</taxon>
    </lineage>
</organism>
<dbReference type="Ensembl" id="ENSNMLT00000007437.1">
    <property type="protein sequence ID" value="ENSNMLP00000006513.1"/>
    <property type="gene ID" value="ENSNMLG00000004717.1"/>
</dbReference>
<dbReference type="AlphaFoldDB" id="A0A8C6SK32"/>
<dbReference type="GO" id="GO:0005525">
    <property type="term" value="F:GTP binding"/>
    <property type="evidence" value="ECO:0007669"/>
    <property type="project" value="UniProtKB-KW"/>
</dbReference>
<proteinExistence type="inferred from homology"/>
<dbReference type="Proteomes" id="UP000694523">
    <property type="component" value="Unplaced"/>
</dbReference>
<keyword evidence="6" id="KW-1185">Reference proteome</keyword>
<feature type="domain" description="AIG1-type G" evidence="4">
    <location>
        <begin position="3"/>
        <end position="119"/>
    </location>
</feature>
<dbReference type="PROSITE" id="PS51720">
    <property type="entry name" value="G_AIG1"/>
    <property type="match status" value="1"/>
</dbReference>
<evidence type="ECO:0000313" key="5">
    <source>
        <dbReference type="Ensembl" id="ENSNMLP00000006513.1"/>
    </source>
</evidence>
<dbReference type="PANTHER" id="PTHR10903:SF62">
    <property type="entry name" value="GTPASE IMAP FAMILY MEMBER 4-LIKE-RELATED"/>
    <property type="match status" value="1"/>
</dbReference>